<name>A0A951J227_9BACT</name>
<evidence type="ECO:0000313" key="6">
    <source>
        <dbReference type="Proteomes" id="UP000727490"/>
    </source>
</evidence>
<dbReference type="Pfam" id="PF22725">
    <property type="entry name" value="GFO_IDH_MocA_C3"/>
    <property type="match status" value="1"/>
</dbReference>
<dbReference type="InterPro" id="IPR000683">
    <property type="entry name" value="Gfo/Idh/MocA-like_OxRdtase_N"/>
</dbReference>
<dbReference type="Proteomes" id="UP000727490">
    <property type="component" value="Unassembled WGS sequence"/>
</dbReference>
<proteinExistence type="inferred from homology"/>
<feature type="domain" description="Gfo/Idh/MocA-like oxidoreductase N-terminal" evidence="3">
    <location>
        <begin position="5"/>
        <end position="128"/>
    </location>
</feature>
<dbReference type="InterPro" id="IPR055170">
    <property type="entry name" value="GFO_IDH_MocA-like_dom"/>
</dbReference>
<dbReference type="RefSeq" id="WP_219292686.1">
    <property type="nucleotide sequence ID" value="NZ_RPHB01000008.1"/>
</dbReference>
<evidence type="ECO:0000256" key="1">
    <source>
        <dbReference type="ARBA" id="ARBA00010928"/>
    </source>
</evidence>
<evidence type="ECO:0000313" key="5">
    <source>
        <dbReference type="EMBL" id="MBW3469523.1"/>
    </source>
</evidence>
<dbReference type="EMBL" id="RPHB01000008">
    <property type="protein sequence ID" value="MBW3469523.1"/>
    <property type="molecule type" value="Genomic_DNA"/>
</dbReference>
<dbReference type="GO" id="GO:0006740">
    <property type="term" value="P:NADPH regeneration"/>
    <property type="evidence" value="ECO:0007669"/>
    <property type="project" value="TreeGrafter"/>
</dbReference>
<dbReference type="GO" id="GO:0000166">
    <property type="term" value="F:nucleotide binding"/>
    <property type="evidence" value="ECO:0007669"/>
    <property type="project" value="InterPro"/>
</dbReference>
<dbReference type="Pfam" id="PF01408">
    <property type="entry name" value="GFO_IDH_MocA"/>
    <property type="match status" value="1"/>
</dbReference>
<protein>
    <submittedName>
        <fullName evidence="5">Inositol 2-dehydrogenase</fullName>
    </submittedName>
</protein>
<accession>A0A951J227</accession>
<organism evidence="5 6">
    <name type="scientific">Arthrospiribacter ruber</name>
    <dbReference type="NCBI Taxonomy" id="2487934"/>
    <lineage>
        <taxon>Bacteria</taxon>
        <taxon>Pseudomonadati</taxon>
        <taxon>Bacteroidota</taxon>
        <taxon>Cytophagia</taxon>
        <taxon>Cytophagales</taxon>
        <taxon>Cyclobacteriaceae</taxon>
        <taxon>Arthrospiribacter</taxon>
    </lineage>
</organism>
<sequence length="340" mass="38001">MMTMLRIGLVGLGRLGKIHAEILSGQISNVDLVAVCTLDDKEKSWAVSKLGLSATCCFSDFEKMLDEAKLDAVVLASPSSYHFNQTYLALSLGIHVFCEKPLAVKEEKIQNLFDILNTNSGLVCQVGFMRRFDPVYMKAKEKIVNGDIGEIILFRGYSLDPISEIHNFLKFLPSSSGQFLDMAVHDIDMANWLIDAFPKTIYSCCNSFSFREFEEFGEGDNVTSLMQYENGSMAFIMAGRTAQHGYHIETEIIGTKGTIRIGSVPSPHQLEILDGSGVRRECYTDFADRFYLAFQNELVAFIKNIHEDEAPKCGIHEAYKATLIALKATESLKEKTLIKL</sequence>
<evidence type="ECO:0000259" key="3">
    <source>
        <dbReference type="Pfam" id="PF01408"/>
    </source>
</evidence>
<evidence type="ECO:0000259" key="4">
    <source>
        <dbReference type="Pfam" id="PF22725"/>
    </source>
</evidence>
<gene>
    <name evidence="5" type="ORF">EGN73_17120</name>
</gene>
<keyword evidence="6" id="KW-1185">Reference proteome</keyword>
<evidence type="ECO:0000256" key="2">
    <source>
        <dbReference type="ARBA" id="ARBA00023002"/>
    </source>
</evidence>
<dbReference type="GO" id="GO:0005737">
    <property type="term" value="C:cytoplasm"/>
    <property type="evidence" value="ECO:0007669"/>
    <property type="project" value="TreeGrafter"/>
</dbReference>
<feature type="domain" description="GFO/IDH/MocA-like oxidoreductase" evidence="4">
    <location>
        <begin position="136"/>
        <end position="260"/>
    </location>
</feature>
<dbReference type="PANTHER" id="PTHR42840">
    <property type="entry name" value="NAD(P)-BINDING ROSSMANN-FOLD SUPERFAMILY PROTEIN-RELATED"/>
    <property type="match status" value="1"/>
</dbReference>
<dbReference type="AlphaFoldDB" id="A0A951J227"/>
<keyword evidence="2" id="KW-0560">Oxidoreductase</keyword>
<dbReference type="PANTHER" id="PTHR42840:SF3">
    <property type="entry name" value="BINDING ROSSMANN FOLD OXIDOREDUCTASE, PUTATIVE (AFU_ORTHOLOGUE AFUA_2G10240)-RELATED"/>
    <property type="match status" value="1"/>
</dbReference>
<dbReference type="GO" id="GO:0016491">
    <property type="term" value="F:oxidoreductase activity"/>
    <property type="evidence" value="ECO:0007669"/>
    <property type="project" value="UniProtKB-KW"/>
</dbReference>
<comment type="caution">
    <text evidence="5">The sequence shown here is derived from an EMBL/GenBank/DDBJ whole genome shotgun (WGS) entry which is preliminary data.</text>
</comment>
<reference evidence="5 6" key="1">
    <citation type="journal article" date="2020" name="Syst. Appl. Microbiol.">
        <title>Arthrospiribacter ruber gen. nov., sp. nov., a novel bacterium isolated from Arthrospira cultures.</title>
        <authorList>
            <person name="Waleron M."/>
            <person name="Misztak A."/>
            <person name="Waleron M.M."/>
            <person name="Furmaniak M."/>
            <person name="Mrozik A."/>
            <person name="Waleron K."/>
        </authorList>
    </citation>
    <scope>NUCLEOTIDE SEQUENCE [LARGE SCALE GENOMIC DNA]</scope>
    <source>
        <strain evidence="5 6">DPMB0001</strain>
    </source>
</reference>
<comment type="similarity">
    <text evidence="1">Belongs to the Gfo/Idh/MocA family.</text>
</comment>